<organism evidence="2 3">
    <name type="scientific">Methylobacterium pseudosasicola</name>
    <dbReference type="NCBI Taxonomy" id="582667"/>
    <lineage>
        <taxon>Bacteria</taxon>
        <taxon>Pseudomonadati</taxon>
        <taxon>Pseudomonadota</taxon>
        <taxon>Alphaproteobacteria</taxon>
        <taxon>Hyphomicrobiales</taxon>
        <taxon>Methylobacteriaceae</taxon>
        <taxon>Methylobacterium</taxon>
    </lineage>
</organism>
<dbReference type="GO" id="GO:0051213">
    <property type="term" value="F:dioxygenase activity"/>
    <property type="evidence" value="ECO:0007669"/>
    <property type="project" value="UniProtKB-KW"/>
</dbReference>
<dbReference type="Proteomes" id="UP000199048">
    <property type="component" value="Unassembled WGS sequence"/>
</dbReference>
<dbReference type="Pfam" id="PF00903">
    <property type="entry name" value="Glyoxalase"/>
    <property type="match status" value="1"/>
</dbReference>
<dbReference type="InterPro" id="IPR037523">
    <property type="entry name" value="VOC_core"/>
</dbReference>
<name>A0A1I4NJP8_9HYPH</name>
<dbReference type="PROSITE" id="PS51819">
    <property type="entry name" value="VOC"/>
    <property type="match status" value="1"/>
</dbReference>
<keyword evidence="2" id="KW-0223">Dioxygenase</keyword>
<evidence type="ECO:0000313" key="3">
    <source>
        <dbReference type="Proteomes" id="UP000199048"/>
    </source>
</evidence>
<keyword evidence="3" id="KW-1185">Reference proteome</keyword>
<feature type="domain" description="VOC" evidence="1">
    <location>
        <begin position="40"/>
        <end position="161"/>
    </location>
</feature>
<dbReference type="EMBL" id="FOTK01000021">
    <property type="protein sequence ID" value="SFM15691.1"/>
    <property type="molecule type" value="Genomic_DNA"/>
</dbReference>
<dbReference type="CDD" id="cd07253">
    <property type="entry name" value="GLOD5"/>
    <property type="match status" value="1"/>
</dbReference>
<reference evidence="3" key="1">
    <citation type="submission" date="2016-10" db="EMBL/GenBank/DDBJ databases">
        <authorList>
            <person name="Varghese N."/>
            <person name="Submissions S."/>
        </authorList>
    </citation>
    <scope>NUCLEOTIDE SEQUENCE [LARGE SCALE GENOMIC DNA]</scope>
    <source>
        <strain evidence="3">BL36</strain>
    </source>
</reference>
<evidence type="ECO:0000313" key="2">
    <source>
        <dbReference type="EMBL" id="SFM15691.1"/>
    </source>
</evidence>
<dbReference type="InterPro" id="IPR029068">
    <property type="entry name" value="Glyas_Bleomycin-R_OHBP_Dase"/>
</dbReference>
<dbReference type="InterPro" id="IPR050383">
    <property type="entry name" value="GlyoxalaseI/FosfomycinResist"/>
</dbReference>
<dbReference type="Gene3D" id="3.10.180.10">
    <property type="entry name" value="2,3-Dihydroxybiphenyl 1,2-Dioxygenase, domain 1"/>
    <property type="match status" value="1"/>
</dbReference>
<protein>
    <submittedName>
        <fullName evidence="2">Catechol 2,3-dioxygenase</fullName>
    </submittedName>
</protein>
<proteinExistence type="predicted"/>
<evidence type="ECO:0000259" key="1">
    <source>
        <dbReference type="PROSITE" id="PS51819"/>
    </source>
</evidence>
<dbReference type="InterPro" id="IPR004360">
    <property type="entry name" value="Glyas_Fos-R_dOase_dom"/>
</dbReference>
<dbReference type="STRING" id="582667.SAMN05192568_102120"/>
<dbReference type="PANTHER" id="PTHR21366">
    <property type="entry name" value="GLYOXALASE FAMILY PROTEIN"/>
    <property type="match status" value="1"/>
</dbReference>
<dbReference type="PANTHER" id="PTHR21366:SF14">
    <property type="entry name" value="GLYOXALASE DOMAIN-CONTAINING PROTEIN 5"/>
    <property type="match status" value="1"/>
</dbReference>
<keyword evidence="2" id="KW-0560">Oxidoreductase</keyword>
<accession>A0A1I4NJP8</accession>
<sequence length="165" mass="18041">MNHRDLDRRALVGGVLALGLLPTIEQASAAPDTIAMRITRIDHLVLTVADVDKTCDFYSRTCGMEVVAFGQGRKALKFGDQKINLHQAGREIEPKAARPTPGSGDFCLITDVPVEDVKRHVESLGIAIEEGGIVDRTGANGPIRSVYFRDPDRNLVEISNYKDRG</sequence>
<dbReference type="AlphaFoldDB" id="A0A1I4NJP8"/>
<dbReference type="SUPFAM" id="SSF54593">
    <property type="entry name" value="Glyoxalase/Bleomycin resistance protein/Dihydroxybiphenyl dioxygenase"/>
    <property type="match status" value="1"/>
</dbReference>
<gene>
    <name evidence="2" type="ORF">SAMN05192568_102120</name>
</gene>